<dbReference type="Ensembl" id="ENSLLET00000018817.1">
    <property type="protein sequence ID" value="ENSLLEP00000018099.1"/>
    <property type="gene ID" value="ENSLLEG00000011303.1"/>
</dbReference>
<dbReference type="PANTHER" id="PTHR11689:SF89">
    <property type="entry name" value="CHLORIDE CHANNEL PROTEIN"/>
    <property type="match status" value="1"/>
</dbReference>
<evidence type="ECO:0000259" key="8">
    <source>
        <dbReference type="PROSITE" id="PS51371"/>
    </source>
</evidence>
<dbReference type="Gene3D" id="1.10.3080.10">
    <property type="entry name" value="Clc chloride channel"/>
    <property type="match status" value="1"/>
</dbReference>
<dbReference type="Gene3D" id="3.10.580.20">
    <property type="match status" value="1"/>
</dbReference>
<dbReference type="Gene3D" id="3.10.580.10">
    <property type="entry name" value="CBS-domain"/>
    <property type="match status" value="1"/>
</dbReference>
<protein>
    <recommendedName>
        <fullName evidence="8">CBS domain-containing protein</fullName>
    </recommendedName>
</protein>
<dbReference type="Proteomes" id="UP000694569">
    <property type="component" value="Unplaced"/>
</dbReference>
<feature type="region of interest" description="Disordered" evidence="7">
    <location>
        <begin position="1"/>
        <end position="59"/>
    </location>
</feature>
<dbReference type="PROSITE" id="PS51371">
    <property type="entry name" value="CBS"/>
    <property type="match status" value="1"/>
</dbReference>
<reference evidence="9" key="1">
    <citation type="submission" date="2025-08" db="UniProtKB">
        <authorList>
            <consortium name="Ensembl"/>
        </authorList>
    </citation>
    <scope>IDENTIFICATION</scope>
</reference>
<evidence type="ECO:0000256" key="4">
    <source>
        <dbReference type="ARBA" id="ARBA00023122"/>
    </source>
</evidence>
<keyword evidence="3" id="KW-0406">Ion transport</keyword>
<dbReference type="AlphaFoldDB" id="A0A8C5MWG6"/>
<dbReference type="InterPro" id="IPR051280">
    <property type="entry name" value="Cl-channel/antiporter"/>
</dbReference>
<feature type="domain" description="CBS" evidence="8">
    <location>
        <begin position="463"/>
        <end position="523"/>
    </location>
</feature>
<feature type="region of interest" description="Disordered" evidence="7">
    <location>
        <begin position="132"/>
        <end position="173"/>
    </location>
</feature>
<keyword evidence="2" id="KW-0677">Repeat</keyword>
<evidence type="ECO:0000313" key="10">
    <source>
        <dbReference type="Proteomes" id="UP000694569"/>
    </source>
</evidence>
<reference evidence="9" key="2">
    <citation type="submission" date="2025-09" db="UniProtKB">
        <authorList>
            <consortium name="Ensembl"/>
        </authorList>
    </citation>
    <scope>IDENTIFICATION</scope>
</reference>
<dbReference type="InterPro" id="IPR000644">
    <property type="entry name" value="CBS_dom"/>
</dbReference>
<evidence type="ECO:0000256" key="3">
    <source>
        <dbReference type="ARBA" id="ARBA00023065"/>
    </source>
</evidence>
<sequence>MGSNNKRFTSASWGTSAKVSSTSAKKGQTVHGENENGHAGHQTSNNAYRKETSQARPDQEPIKWQKVQEGMSLQPVSSCKIDRASLPEQSASCWACRLPGLHFASPFFSLSEGESGLTDSANLMVSRPTPVSNAFPASRSVSTSRDTEHGNCVSSNATSVTGHSSSTSGGPRCAVDSGIGTSAGTLSLGLPLSQPAQNAAIMRRQSPLVSSLSLSSGSSAKQASKAISMGSTAVGGRGQRPVDGSRALCPHPPQRHPDRLGDVPIACTGSSARGDRIHLRQEVELTNDVQSIMLIMVAVMVGKTVGDYFNHSLFSSLLNLKCIPYLEALPSVVHGKKKVNLELFSAKDVMKKCEIIHLKENIFSIAQMLNNTTYNGFPVVYSPGPGQEEVFLGSITRLELYMLLSNRQIFQSPETSNTSIPLLKYQQVTVEKVPDEGQMNSLLAKYSTDSQYQQLFINLEPYINKSAVTVQSHFSLHRTYAVFRTLGLRHLIVVDLQNRAVGVITRKDLISLQLEKKLIYLDVGKLDSDEELIK</sequence>
<keyword evidence="10" id="KW-1185">Reference proteome</keyword>
<dbReference type="SMART" id="SM00116">
    <property type="entry name" value="CBS"/>
    <property type="match status" value="1"/>
</dbReference>
<feature type="compositionally biased region" description="Polar residues" evidence="7">
    <location>
        <begin position="1"/>
        <end position="14"/>
    </location>
</feature>
<dbReference type="InterPro" id="IPR014743">
    <property type="entry name" value="Cl-channel_core"/>
</dbReference>
<keyword evidence="1" id="KW-0813">Transport</keyword>
<keyword evidence="5" id="KW-0868">Chloride</keyword>
<evidence type="ECO:0000256" key="1">
    <source>
        <dbReference type="ARBA" id="ARBA00022448"/>
    </source>
</evidence>
<dbReference type="InterPro" id="IPR046342">
    <property type="entry name" value="CBS_dom_sf"/>
</dbReference>
<evidence type="ECO:0000256" key="7">
    <source>
        <dbReference type="SAM" id="MobiDB-lite"/>
    </source>
</evidence>
<dbReference type="GeneTree" id="ENSGT00940000168921"/>
<evidence type="ECO:0000256" key="5">
    <source>
        <dbReference type="ARBA" id="ARBA00023214"/>
    </source>
</evidence>
<evidence type="ECO:0000313" key="9">
    <source>
        <dbReference type="Ensembl" id="ENSLLEP00000018099.1"/>
    </source>
</evidence>
<dbReference type="SUPFAM" id="SSF81340">
    <property type="entry name" value="Clc chloride channel"/>
    <property type="match status" value="1"/>
</dbReference>
<accession>A0A8C5MWG6</accession>
<evidence type="ECO:0000256" key="2">
    <source>
        <dbReference type="ARBA" id="ARBA00022737"/>
    </source>
</evidence>
<organism evidence="9 10">
    <name type="scientific">Leptobrachium leishanense</name>
    <name type="common">Leishan spiny toad</name>
    <dbReference type="NCBI Taxonomy" id="445787"/>
    <lineage>
        <taxon>Eukaryota</taxon>
        <taxon>Metazoa</taxon>
        <taxon>Chordata</taxon>
        <taxon>Craniata</taxon>
        <taxon>Vertebrata</taxon>
        <taxon>Euteleostomi</taxon>
        <taxon>Amphibia</taxon>
        <taxon>Batrachia</taxon>
        <taxon>Anura</taxon>
        <taxon>Pelobatoidea</taxon>
        <taxon>Megophryidae</taxon>
        <taxon>Leptobrachium</taxon>
    </lineage>
</organism>
<feature type="compositionally biased region" description="Low complexity" evidence="7">
    <location>
        <begin position="158"/>
        <end position="170"/>
    </location>
</feature>
<dbReference type="PANTHER" id="PTHR11689">
    <property type="entry name" value="CHLORIDE CHANNEL PROTEIN CLC FAMILY MEMBER"/>
    <property type="match status" value="1"/>
</dbReference>
<feature type="compositionally biased region" description="Low complexity" evidence="7">
    <location>
        <begin position="15"/>
        <end position="26"/>
    </location>
</feature>
<dbReference type="Pfam" id="PF00571">
    <property type="entry name" value="CBS"/>
    <property type="match status" value="1"/>
</dbReference>
<name>A0A8C5MWG6_9ANUR</name>
<dbReference type="CDD" id="cd04591">
    <property type="entry name" value="CBS_pair_voltage-gated_CLC_euk_bac"/>
    <property type="match status" value="1"/>
</dbReference>
<feature type="compositionally biased region" description="Basic and acidic residues" evidence="7">
    <location>
        <begin position="48"/>
        <end position="59"/>
    </location>
</feature>
<dbReference type="SUPFAM" id="SSF54631">
    <property type="entry name" value="CBS-domain pair"/>
    <property type="match status" value="1"/>
</dbReference>
<dbReference type="GO" id="GO:0015108">
    <property type="term" value="F:chloride transmembrane transporter activity"/>
    <property type="evidence" value="ECO:0007669"/>
    <property type="project" value="TreeGrafter"/>
</dbReference>
<proteinExistence type="predicted"/>
<evidence type="ECO:0000256" key="6">
    <source>
        <dbReference type="PROSITE-ProRule" id="PRU00703"/>
    </source>
</evidence>
<keyword evidence="4 6" id="KW-0129">CBS domain</keyword>